<keyword evidence="3" id="KW-1185">Reference proteome</keyword>
<comment type="caution">
    <text evidence="2">The sequence shown here is derived from an EMBL/GenBank/DDBJ whole genome shotgun (WGS) entry which is preliminary data.</text>
</comment>
<dbReference type="EMBL" id="WTUW01000002">
    <property type="protein sequence ID" value="MZR31691.1"/>
    <property type="molecule type" value="Genomic_DNA"/>
</dbReference>
<dbReference type="Pfam" id="PF11739">
    <property type="entry name" value="YdbH-like"/>
    <property type="match status" value="1"/>
</dbReference>
<dbReference type="RefSeq" id="WP_161316168.1">
    <property type="nucleotide sequence ID" value="NZ_WTUW01000002.1"/>
</dbReference>
<evidence type="ECO:0000256" key="1">
    <source>
        <dbReference type="SAM" id="Phobius"/>
    </source>
</evidence>
<keyword evidence="1" id="KW-0472">Membrane</keyword>
<evidence type="ECO:0000313" key="3">
    <source>
        <dbReference type="Proteomes" id="UP000476030"/>
    </source>
</evidence>
<evidence type="ECO:0000313" key="2">
    <source>
        <dbReference type="EMBL" id="MZR31691.1"/>
    </source>
</evidence>
<dbReference type="InterPro" id="IPR021730">
    <property type="entry name" value="YdbH"/>
</dbReference>
<proteinExistence type="predicted"/>
<protein>
    <submittedName>
        <fullName evidence="2">Uncharacterized protein</fullName>
    </submittedName>
</protein>
<dbReference type="AlphaFoldDB" id="A0A6L8W999"/>
<feature type="transmembrane region" description="Helical" evidence="1">
    <location>
        <begin position="12"/>
        <end position="31"/>
    </location>
</feature>
<reference evidence="2 3" key="1">
    <citation type="submission" date="2019-12" db="EMBL/GenBank/DDBJ databases">
        <title>Snethiella sp. nov. sp. isolated from sea sand.</title>
        <authorList>
            <person name="Kim J."/>
            <person name="Jeong S.E."/>
            <person name="Jung H.S."/>
            <person name="Jeon C.O."/>
        </authorList>
    </citation>
    <scope>NUCLEOTIDE SEQUENCE [LARGE SCALE GENOMIC DNA]</scope>
    <source>
        <strain evidence="2 3">DP05</strain>
    </source>
</reference>
<keyword evidence="1" id="KW-1133">Transmembrane helix</keyword>
<accession>A0A6L8W999</accession>
<gene>
    <name evidence="2" type="ORF">GQE98_13700</name>
</gene>
<keyword evidence="1" id="KW-0812">Transmembrane</keyword>
<name>A0A6L8W999_9PROT</name>
<organism evidence="2 3">
    <name type="scientific">Sneathiella litorea</name>
    <dbReference type="NCBI Taxonomy" id="2606216"/>
    <lineage>
        <taxon>Bacteria</taxon>
        <taxon>Pseudomonadati</taxon>
        <taxon>Pseudomonadota</taxon>
        <taxon>Alphaproteobacteria</taxon>
        <taxon>Sneathiellales</taxon>
        <taxon>Sneathiellaceae</taxon>
        <taxon>Sneathiella</taxon>
    </lineage>
</organism>
<dbReference type="Proteomes" id="UP000476030">
    <property type="component" value="Unassembled WGS sequence"/>
</dbReference>
<sequence length="947" mass="101528">MPAAAKFGFLRILILSGISILAVLVISLIFLRSMVLEYAGELSLKLLGFDDVSLTVDAVASDHIVITELSLSDQITLRNIDVQFRPLSLFRGEVDRVDIRHLFVDISDLEKGAVERIIALATEETSDEAAAPKYLFPEILLQNGEIVAVSEGRKIHATISGALSSNQRLTADSEVQLHIETAAGPIILEDIQLSINADVPSQSAKVTVKDGIIRQDIANPDWEPLLLQGQGQLTAEESTAQISLKTIEGQSLLELTGQYDEGSKIGSARIHLETLPFRKDGLQPGDLSRFAEDMPPFDGRLSLNATIGIAGSTITYAGDIVMEAMAIEVADGQITSDRLPIQIKGRYLLDGNQQDAQIMLREAKIAAQFPDLSLSVTELAAELDIQNFTDKLELVTLNGIVSDTSSEPAFSPLNFTASGGVNPSQEVSLQGSIHNKRANFKADVVAEYEIKSGKGGLSFNFPEAYLGKGGLSLVTLSSHFKDIGKSFSGNLAAAGKIARGKDGNIAISLLNAEIRDGHWKDQKINADGLFLKLAGVQPDDNSMFESHVTGQIRKIQLDSQHVSISDINARVKVPVENLVPKGSGHLLLTKLKVTPEEGALFKEVQTITGDARLNGKKADFSLELASDFLGKYLRLEGEHSLANGIGNANIRINPLTFAEDGVQPSDLVAIDAEMKVEGLVTPTANLRWSSNGLNSSADVELDDILVKATGGSISGINGKVHIDELNPLTIAAPQEVKASGATVGVSLENPFLRFRVLTNNGAPVLYIDRLNVGLVGGTAIIDNAIIDTGAEFNRAEIQLTRLDLEEVMALGNVEELVATGRVSGRIPLIFGGDRLLVDEGLLAADGPGVLKMTSAAARQALGGSGEQTKLLLDILENFHYSKLSIEITKTDSGEDTVKLHAKGSNPDVENNRPVILNINLTTSLDKIFNGILKGYLLSEKALRATVR</sequence>